<accession>A0AAV9ITY3</accession>
<reference evidence="1 2" key="1">
    <citation type="submission" date="2022-07" db="EMBL/GenBank/DDBJ databases">
        <title>Genome-wide signatures of adaptation to extreme environments.</title>
        <authorList>
            <person name="Cho C.H."/>
            <person name="Yoon H.S."/>
        </authorList>
    </citation>
    <scope>NUCLEOTIDE SEQUENCE [LARGE SCALE GENOMIC DNA]</scope>
    <source>
        <strain evidence="1 2">DBV 063 E5</strain>
    </source>
</reference>
<protein>
    <submittedName>
        <fullName evidence="1">Uncharacterized protein</fullName>
    </submittedName>
</protein>
<dbReference type="Proteomes" id="UP001301350">
    <property type="component" value="Unassembled WGS sequence"/>
</dbReference>
<evidence type="ECO:0000313" key="1">
    <source>
        <dbReference type="EMBL" id="KAK4535609.1"/>
    </source>
</evidence>
<name>A0AAV9ITY3_CYACA</name>
<gene>
    <name evidence="1" type="ORF">CDCA_CDCA05G1634</name>
</gene>
<keyword evidence="2" id="KW-1185">Reference proteome</keyword>
<proteinExistence type="predicted"/>
<evidence type="ECO:0000313" key="2">
    <source>
        <dbReference type="Proteomes" id="UP001301350"/>
    </source>
</evidence>
<dbReference type="AlphaFoldDB" id="A0AAV9ITY3"/>
<sequence length="71" mass="8122">MFTWGWLRRTAVLWDGRVRFARPKRRPPATVKANARKRRRLAQRNAQVLREGEQRLAVRAAAAAAAAKQGE</sequence>
<organism evidence="1 2">
    <name type="scientific">Cyanidium caldarium</name>
    <name type="common">Red alga</name>
    <dbReference type="NCBI Taxonomy" id="2771"/>
    <lineage>
        <taxon>Eukaryota</taxon>
        <taxon>Rhodophyta</taxon>
        <taxon>Bangiophyceae</taxon>
        <taxon>Cyanidiales</taxon>
        <taxon>Cyanidiaceae</taxon>
        <taxon>Cyanidium</taxon>
    </lineage>
</organism>
<dbReference type="EMBL" id="JANCYW010000005">
    <property type="protein sequence ID" value="KAK4535609.1"/>
    <property type="molecule type" value="Genomic_DNA"/>
</dbReference>
<comment type="caution">
    <text evidence="1">The sequence shown here is derived from an EMBL/GenBank/DDBJ whole genome shotgun (WGS) entry which is preliminary data.</text>
</comment>